<protein>
    <recommendedName>
        <fullName evidence="2">Glycosyltransferase subfamily 4-like N-terminal domain-containing protein</fullName>
    </recommendedName>
</protein>
<organism evidence="1">
    <name type="scientific">bioreactor metagenome</name>
    <dbReference type="NCBI Taxonomy" id="1076179"/>
    <lineage>
        <taxon>unclassified sequences</taxon>
        <taxon>metagenomes</taxon>
        <taxon>ecological metagenomes</taxon>
    </lineage>
</organism>
<gene>
    <name evidence="1" type="ORF">SDC9_104881</name>
</gene>
<dbReference type="AlphaFoldDB" id="A0A645AXR4"/>
<reference evidence="1" key="1">
    <citation type="submission" date="2019-08" db="EMBL/GenBank/DDBJ databases">
        <authorList>
            <person name="Kucharzyk K."/>
            <person name="Murdoch R.W."/>
            <person name="Higgins S."/>
            <person name="Loffler F."/>
        </authorList>
    </citation>
    <scope>NUCLEOTIDE SEQUENCE</scope>
</reference>
<sequence>MLNILLNAYAISPSYGSEQGMTWRWITELVKYHNLFIITEGEWQKEIEQAVKEHPLGNRMHFYFNPLPQKVRDMCWNQGDWRFYVYYRNWQKRTLEIAKQICTQDHIDITHHLSMIGFREPGLLWQIEGPKHVWGPIGSMGDIPTHFLTDLPYKVRMKQKLKNVISYYQITHSPVKDAIKNSDAMIAALQVTADTIKKVYGKDVEVISETGLVPNDGYPHTYDANNPLELLWVGRFIPTKKLSIALRAFARTKNPNAFCFPALKSSIDLGFSSITSSTAFSISCVFSMANKPFSSIYCRGSVL</sequence>
<proteinExistence type="predicted"/>
<evidence type="ECO:0008006" key="2">
    <source>
        <dbReference type="Google" id="ProtNLM"/>
    </source>
</evidence>
<evidence type="ECO:0000313" key="1">
    <source>
        <dbReference type="EMBL" id="MPM58052.1"/>
    </source>
</evidence>
<comment type="caution">
    <text evidence="1">The sequence shown here is derived from an EMBL/GenBank/DDBJ whole genome shotgun (WGS) entry which is preliminary data.</text>
</comment>
<accession>A0A645AXR4</accession>
<dbReference type="SUPFAM" id="SSF53756">
    <property type="entry name" value="UDP-Glycosyltransferase/glycogen phosphorylase"/>
    <property type="match status" value="1"/>
</dbReference>
<dbReference type="EMBL" id="VSSQ01016575">
    <property type="protein sequence ID" value="MPM58052.1"/>
    <property type="molecule type" value="Genomic_DNA"/>
</dbReference>
<name>A0A645AXR4_9ZZZZ</name>